<gene>
    <name evidence="1" type="ORF">MOHU_01340</name>
</gene>
<organism evidence="1 2">
    <name type="scientific">Neomoorella humiferrea</name>
    <dbReference type="NCBI Taxonomy" id="676965"/>
    <lineage>
        <taxon>Bacteria</taxon>
        <taxon>Bacillati</taxon>
        <taxon>Bacillota</taxon>
        <taxon>Clostridia</taxon>
        <taxon>Neomoorellales</taxon>
        <taxon>Neomoorellaceae</taxon>
        <taxon>Neomoorella</taxon>
    </lineage>
</organism>
<reference evidence="1 2" key="1">
    <citation type="submission" date="2018-03" db="EMBL/GenBank/DDBJ databases">
        <title>Genome sequence of Moorella humiferrea DSM 23265.</title>
        <authorList>
            <person name="Poehlein A."/>
            <person name="Daniel R."/>
        </authorList>
    </citation>
    <scope>NUCLEOTIDE SEQUENCE [LARGE SCALE GENOMIC DNA]</scope>
    <source>
        <strain evidence="1 2">DSM 23265</strain>
    </source>
</reference>
<proteinExistence type="predicted"/>
<dbReference type="AlphaFoldDB" id="A0A2T0AXZ3"/>
<dbReference type="RefSeq" id="WP_106004184.1">
    <property type="nucleotide sequence ID" value="NZ_CP136419.1"/>
</dbReference>
<evidence type="ECO:0008006" key="3">
    <source>
        <dbReference type="Google" id="ProtNLM"/>
    </source>
</evidence>
<dbReference type="PANTHER" id="PTHR35801">
    <property type="entry name" value="PHOSPHOSERINE PHOSPHATASE RSBX"/>
    <property type="match status" value="1"/>
</dbReference>
<dbReference type="Gene3D" id="3.60.40.10">
    <property type="entry name" value="PPM-type phosphatase domain"/>
    <property type="match status" value="1"/>
</dbReference>
<protein>
    <recommendedName>
        <fullName evidence="3">PPM-type phosphatase domain-containing protein</fullName>
    </recommendedName>
</protein>
<comment type="caution">
    <text evidence="1">The sequence shown here is derived from an EMBL/GenBank/DDBJ whole genome shotgun (WGS) entry which is preliminary data.</text>
</comment>
<dbReference type="InterPro" id="IPR039248">
    <property type="entry name" value="Ptase_RsbX"/>
</dbReference>
<sequence length="203" mass="22746">MTLYSQHKIGASGWQVWGCWRPRHGCTVGGDFCYIGGYKENSLLVACVDVLGHGEEAYRSLERIQSVIEKGGESLVDIFHNIETTAFHLRGCALFLGKLEKRFLEYILVGNIRAWIINPGDIDCLLGQSGVVGGRRIVPALRRVQLGEQSMLLTCSDGIKRSFFPGNLPRQWWWDDGLAIICSILEEFGIGEDDASIIMGRRW</sequence>
<evidence type="ECO:0000313" key="2">
    <source>
        <dbReference type="Proteomes" id="UP000238415"/>
    </source>
</evidence>
<name>A0A2T0AXZ3_9FIRM</name>
<dbReference type="EMBL" id="PVXM01000003">
    <property type="protein sequence ID" value="PRR75753.1"/>
    <property type="molecule type" value="Genomic_DNA"/>
</dbReference>
<dbReference type="PANTHER" id="PTHR35801:SF1">
    <property type="entry name" value="PHOSPHOSERINE PHOSPHATASE RSBX"/>
    <property type="match status" value="1"/>
</dbReference>
<dbReference type="InterPro" id="IPR036457">
    <property type="entry name" value="PPM-type-like_dom_sf"/>
</dbReference>
<keyword evidence="2" id="KW-1185">Reference proteome</keyword>
<dbReference type="OrthoDB" id="1805512at2"/>
<accession>A0A2T0AXZ3</accession>
<evidence type="ECO:0000313" key="1">
    <source>
        <dbReference type="EMBL" id="PRR75753.1"/>
    </source>
</evidence>
<dbReference type="Proteomes" id="UP000238415">
    <property type="component" value="Unassembled WGS sequence"/>
</dbReference>
<dbReference type="SUPFAM" id="SSF81606">
    <property type="entry name" value="PP2C-like"/>
    <property type="match status" value="1"/>
</dbReference>